<name>A0A933I8W7_UNCT6</name>
<evidence type="ECO:0000256" key="1">
    <source>
        <dbReference type="ARBA" id="ARBA00022649"/>
    </source>
</evidence>
<dbReference type="Pfam" id="PF05016">
    <property type="entry name" value="ParE_toxin"/>
    <property type="match status" value="1"/>
</dbReference>
<comment type="caution">
    <text evidence="2">The sequence shown here is derived from an EMBL/GenBank/DDBJ whole genome shotgun (WGS) entry which is preliminary data.</text>
</comment>
<dbReference type="InterPro" id="IPR007712">
    <property type="entry name" value="RelE/ParE_toxin"/>
</dbReference>
<proteinExistence type="predicted"/>
<organism evidence="2 3">
    <name type="scientific">candidate division TA06 bacterium</name>
    <dbReference type="NCBI Taxonomy" id="2250710"/>
    <lineage>
        <taxon>Bacteria</taxon>
        <taxon>Bacteria division TA06</taxon>
    </lineage>
</organism>
<protein>
    <submittedName>
        <fullName evidence="2">Type II toxin-antitoxin system RelE/ParE family toxin</fullName>
    </submittedName>
</protein>
<accession>A0A933I8W7</accession>
<dbReference type="Gene3D" id="3.30.2310.20">
    <property type="entry name" value="RelE-like"/>
    <property type="match status" value="1"/>
</dbReference>
<dbReference type="InterPro" id="IPR035093">
    <property type="entry name" value="RelE/ParE_toxin_dom_sf"/>
</dbReference>
<reference evidence="2" key="1">
    <citation type="submission" date="2020-07" db="EMBL/GenBank/DDBJ databases">
        <title>Huge and variable diversity of episymbiotic CPR bacteria and DPANN archaea in groundwater ecosystems.</title>
        <authorList>
            <person name="He C.Y."/>
            <person name="Keren R."/>
            <person name="Whittaker M."/>
            <person name="Farag I.F."/>
            <person name="Doudna J."/>
            <person name="Cate J.H.D."/>
            <person name="Banfield J.F."/>
        </authorList>
    </citation>
    <scope>NUCLEOTIDE SEQUENCE</scope>
    <source>
        <strain evidence="2">NC_groundwater_1520_Pr4_B-0.1um_53_5</strain>
    </source>
</reference>
<evidence type="ECO:0000313" key="3">
    <source>
        <dbReference type="Proteomes" id="UP000736328"/>
    </source>
</evidence>
<keyword evidence="1" id="KW-1277">Toxin-antitoxin system</keyword>
<sequence>MPEFRIFETAEFLARLKRLEPARREFLERKIREYVYPRLRQEPYYGPQIRKLRGYSPDTWRYRIGDYRLFYSRDSKERIVYLLTIDDRKDAYR</sequence>
<dbReference type="EMBL" id="JACQXR010000078">
    <property type="protein sequence ID" value="MBI4726760.1"/>
    <property type="molecule type" value="Genomic_DNA"/>
</dbReference>
<dbReference type="AlphaFoldDB" id="A0A933I8W7"/>
<evidence type="ECO:0000313" key="2">
    <source>
        <dbReference type="EMBL" id="MBI4726760.1"/>
    </source>
</evidence>
<gene>
    <name evidence="2" type="ORF">HY768_06000</name>
</gene>
<dbReference type="Proteomes" id="UP000736328">
    <property type="component" value="Unassembled WGS sequence"/>
</dbReference>
<dbReference type="SUPFAM" id="SSF143011">
    <property type="entry name" value="RelE-like"/>
    <property type="match status" value="1"/>
</dbReference>